<protein>
    <submittedName>
        <fullName evidence="2">Uncharacterized protein</fullName>
    </submittedName>
</protein>
<dbReference type="OrthoDB" id="693170at2759"/>
<evidence type="ECO:0000256" key="1">
    <source>
        <dbReference type="SAM" id="MobiDB-lite"/>
    </source>
</evidence>
<keyword evidence="3" id="KW-1185">Reference proteome</keyword>
<feature type="region of interest" description="Disordered" evidence="1">
    <location>
        <begin position="86"/>
        <end position="115"/>
    </location>
</feature>
<dbReference type="Pfam" id="PF11493">
    <property type="entry name" value="TSP9"/>
    <property type="match status" value="1"/>
</dbReference>
<dbReference type="InterPro" id="IPR021584">
    <property type="entry name" value="TSP9"/>
</dbReference>
<dbReference type="GO" id="GO:0009507">
    <property type="term" value="C:chloroplast"/>
    <property type="evidence" value="ECO:0007669"/>
    <property type="project" value="TreeGrafter"/>
</dbReference>
<name>A0A8J5W5E4_ZIZPA</name>
<dbReference type="AlphaFoldDB" id="A0A8J5W5E4"/>
<dbReference type="PANTHER" id="PTHR36370:SF1">
    <property type="entry name" value="THYLAKOID SOLUBLE PHOSPHOPROTEIN"/>
    <property type="match status" value="1"/>
</dbReference>
<evidence type="ECO:0000313" key="3">
    <source>
        <dbReference type="Proteomes" id="UP000729402"/>
    </source>
</evidence>
<gene>
    <name evidence="2" type="ORF">GUJ93_ZPchr0007g3754</name>
</gene>
<reference evidence="2" key="2">
    <citation type="submission" date="2021-02" db="EMBL/GenBank/DDBJ databases">
        <authorList>
            <person name="Kimball J.A."/>
            <person name="Haas M.W."/>
            <person name="Macchietto M."/>
            <person name="Kono T."/>
            <person name="Duquette J."/>
            <person name="Shao M."/>
        </authorList>
    </citation>
    <scope>NUCLEOTIDE SEQUENCE</scope>
    <source>
        <tissue evidence="2">Fresh leaf tissue</tissue>
    </source>
</reference>
<organism evidence="2 3">
    <name type="scientific">Zizania palustris</name>
    <name type="common">Northern wild rice</name>
    <dbReference type="NCBI Taxonomy" id="103762"/>
    <lineage>
        <taxon>Eukaryota</taxon>
        <taxon>Viridiplantae</taxon>
        <taxon>Streptophyta</taxon>
        <taxon>Embryophyta</taxon>
        <taxon>Tracheophyta</taxon>
        <taxon>Spermatophyta</taxon>
        <taxon>Magnoliopsida</taxon>
        <taxon>Liliopsida</taxon>
        <taxon>Poales</taxon>
        <taxon>Poaceae</taxon>
        <taxon>BOP clade</taxon>
        <taxon>Oryzoideae</taxon>
        <taxon>Oryzeae</taxon>
        <taxon>Zizaniinae</taxon>
        <taxon>Zizania</taxon>
    </lineage>
</organism>
<feature type="compositionally biased region" description="Low complexity" evidence="1">
    <location>
        <begin position="8"/>
        <end position="21"/>
    </location>
</feature>
<proteinExistence type="predicted"/>
<reference evidence="2" key="1">
    <citation type="journal article" date="2021" name="bioRxiv">
        <title>Whole Genome Assembly and Annotation of Northern Wild Rice, Zizania palustris L., Supports a Whole Genome Duplication in the Zizania Genus.</title>
        <authorList>
            <person name="Haas M."/>
            <person name="Kono T."/>
            <person name="Macchietto M."/>
            <person name="Millas R."/>
            <person name="McGilp L."/>
            <person name="Shao M."/>
            <person name="Duquette J."/>
            <person name="Hirsch C.N."/>
            <person name="Kimball J."/>
        </authorList>
    </citation>
    <scope>NUCLEOTIDE SEQUENCE</scope>
    <source>
        <tissue evidence="2">Fresh leaf tissue</tissue>
    </source>
</reference>
<comment type="caution">
    <text evidence="2">The sequence shown here is derived from an EMBL/GenBank/DDBJ whole genome shotgun (WGS) entry which is preliminary data.</text>
</comment>
<feature type="region of interest" description="Disordered" evidence="1">
    <location>
        <begin position="1"/>
        <end position="21"/>
    </location>
</feature>
<dbReference type="PANTHER" id="PTHR36370">
    <property type="entry name" value="THYLAKOID SOLUBLE PHOSPHOPROTEIN"/>
    <property type="match status" value="1"/>
</dbReference>
<accession>A0A8J5W5E4</accession>
<dbReference type="Proteomes" id="UP000729402">
    <property type="component" value="Unassembled WGS sequence"/>
</dbReference>
<dbReference type="EMBL" id="JAAALK010000282">
    <property type="protein sequence ID" value="KAG8081093.1"/>
    <property type="molecule type" value="Genomic_DNA"/>
</dbReference>
<evidence type="ECO:0000313" key="2">
    <source>
        <dbReference type="EMBL" id="KAG8081093.1"/>
    </source>
</evidence>
<sequence>MASVGFGTTVAPAPAAASPSVTAGRRLMSLRPSSARVARPSATKSGVAAAATQEKGLFETIFGALYKEEQLLETDPVLNKVEGKATKAAGAKTKKATGDGEGGGFSFGGPFFKEE</sequence>